<evidence type="ECO:0000256" key="6">
    <source>
        <dbReference type="SAM" id="SignalP"/>
    </source>
</evidence>
<comment type="similarity">
    <text evidence="2">Belongs to the bacterial solute-binding protein 8 family.</text>
</comment>
<feature type="chain" id="PRO_5037579287" evidence="6">
    <location>
        <begin position="28"/>
        <end position="361"/>
    </location>
</feature>
<evidence type="ECO:0000256" key="1">
    <source>
        <dbReference type="ARBA" id="ARBA00004196"/>
    </source>
</evidence>
<evidence type="ECO:0000259" key="7">
    <source>
        <dbReference type="PROSITE" id="PS50983"/>
    </source>
</evidence>
<gene>
    <name evidence="8" type="ORF">JL107_09345</name>
</gene>
<evidence type="ECO:0000256" key="3">
    <source>
        <dbReference type="ARBA" id="ARBA00022448"/>
    </source>
</evidence>
<evidence type="ECO:0000256" key="5">
    <source>
        <dbReference type="SAM" id="MobiDB-lite"/>
    </source>
</evidence>
<dbReference type="GO" id="GO:0030288">
    <property type="term" value="C:outer membrane-bounded periplasmic space"/>
    <property type="evidence" value="ECO:0007669"/>
    <property type="project" value="TreeGrafter"/>
</dbReference>
<dbReference type="Proteomes" id="UP000663801">
    <property type="component" value="Unassembled WGS sequence"/>
</dbReference>
<feature type="domain" description="Fe/B12 periplasmic-binding" evidence="7">
    <location>
        <begin position="82"/>
        <end position="352"/>
    </location>
</feature>
<feature type="signal peptide" evidence="6">
    <location>
        <begin position="1"/>
        <end position="27"/>
    </location>
</feature>
<dbReference type="PROSITE" id="PS51257">
    <property type="entry name" value="PROKAR_LIPOPROTEIN"/>
    <property type="match status" value="1"/>
</dbReference>
<comment type="caution">
    <text evidence="8">The sequence shown here is derived from an EMBL/GenBank/DDBJ whole genome shotgun (WGS) entry which is preliminary data.</text>
</comment>
<evidence type="ECO:0000313" key="8">
    <source>
        <dbReference type="EMBL" id="MBM9476646.1"/>
    </source>
</evidence>
<dbReference type="AlphaFoldDB" id="A0A938YFC5"/>
<sequence length="361" mass="35713">MRRSTFLTGLTGAAVLLLTGCGTTEPAASGGSTTTAATASSASSAAGSGVASSSGNTAEAGGPVTLTDSRGKEITLDAPATRIAATEWNAAEYLVTLGVQPVGVADIAGYETWVSSAPLAEGTTDIGTRGEPSLDTLGTLDLDLVIVTDSLADGALEQIEAQVPVMVMAGGNATDPIGAMWENVDLVATATGTTDAAAELRTAFATTLTDGAAAITAAGLAGTPVAFSDAYDTGSAISIRPYTAGSLVGAVFGELGLGNAWQGVEGDPAYGLGATDVEGLTTLGDVPFWYMASDSTPDPYADGLAGNAIWQSLPFVTGGKVQRFPDAIWMFGGPASMTQMVQAAVTAAQAAPTAAPTSAAG</sequence>
<dbReference type="PANTHER" id="PTHR30532">
    <property type="entry name" value="IRON III DICITRATE-BINDING PERIPLASMIC PROTEIN"/>
    <property type="match status" value="1"/>
</dbReference>
<dbReference type="EMBL" id="JAERWL010000008">
    <property type="protein sequence ID" value="MBM9476646.1"/>
    <property type="molecule type" value="Genomic_DNA"/>
</dbReference>
<accession>A0A938YFC5</accession>
<dbReference type="PROSITE" id="PS50983">
    <property type="entry name" value="FE_B12_PBP"/>
    <property type="match status" value="1"/>
</dbReference>
<keyword evidence="9" id="KW-1185">Reference proteome</keyword>
<evidence type="ECO:0000256" key="4">
    <source>
        <dbReference type="ARBA" id="ARBA00022729"/>
    </source>
</evidence>
<reference evidence="8" key="1">
    <citation type="submission" date="2021-01" db="EMBL/GenBank/DDBJ databases">
        <title>KCTC 19127 draft genome.</title>
        <authorList>
            <person name="An D."/>
        </authorList>
    </citation>
    <scope>NUCLEOTIDE SEQUENCE</scope>
    <source>
        <strain evidence="8">KCTC 19127</strain>
    </source>
</reference>
<dbReference type="InterPro" id="IPR051313">
    <property type="entry name" value="Bact_iron-sidero_bind"/>
</dbReference>
<dbReference type="SUPFAM" id="SSF53807">
    <property type="entry name" value="Helical backbone' metal receptor"/>
    <property type="match status" value="1"/>
</dbReference>
<comment type="subcellular location">
    <subcellularLocation>
        <location evidence="1">Cell envelope</location>
    </subcellularLocation>
</comment>
<dbReference type="PANTHER" id="PTHR30532:SF1">
    <property type="entry name" value="IRON(3+)-HYDROXAMATE-BINDING PROTEIN FHUD"/>
    <property type="match status" value="1"/>
</dbReference>
<keyword evidence="3" id="KW-0813">Transport</keyword>
<dbReference type="GO" id="GO:1901678">
    <property type="term" value="P:iron coordination entity transport"/>
    <property type="evidence" value="ECO:0007669"/>
    <property type="project" value="UniProtKB-ARBA"/>
</dbReference>
<evidence type="ECO:0000313" key="9">
    <source>
        <dbReference type="Proteomes" id="UP000663801"/>
    </source>
</evidence>
<dbReference type="Gene3D" id="3.40.50.1980">
    <property type="entry name" value="Nitrogenase molybdenum iron protein domain"/>
    <property type="match status" value="2"/>
</dbReference>
<feature type="region of interest" description="Disordered" evidence="5">
    <location>
        <begin position="45"/>
        <end position="72"/>
    </location>
</feature>
<dbReference type="PRINTS" id="PR01715">
    <property type="entry name" value="FERRIBNDNGPP"/>
</dbReference>
<protein>
    <submittedName>
        <fullName evidence="8">ABC transporter substrate-binding protein</fullName>
    </submittedName>
</protein>
<keyword evidence="4 6" id="KW-0732">Signal</keyword>
<dbReference type="InterPro" id="IPR002491">
    <property type="entry name" value="ABC_transptr_periplasmic_BD"/>
</dbReference>
<feature type="compositionally biased region" description="Low complexity" evidence="5">
    <location>
        <begin position="45"/>
        <end position="58"/>
    </location>
</feature>
<evidence type="ECO:0000256" key="2">
    <source>
        <dbReference type="ARBA" id="ARBA00008814"/>
    </source>
</evidence>
<dbReference type="RefSeq" id="WP_205256761.1">
    <property type="nucleotide sequence ID" value="NZ_BAAAPV010000004.1"/>
</dbReference>
<dbReference type="Pfam" id="PF01497">
    <property type="entry name" value="Peripla_BP_2"/>
    <property type="match status" value="1"/>
</dbReference>
<proteinExistence type="inferred from homology"/>
<name>A0A938YFC5_9ACTN</name>
<organism evidence="8 9">
    <name type="scientific">Nakamurella flavida</name>
    <dbReference type="NCBI Taxonomy" id="363630"/>
    <lineage>
        <taxon>Bacteria</taxon>
        <taxon>Bacillati</taxon>
        <taxon>Actinomycetota</taxon>
        <taxon>Actinomycetes</taxon>
        <taxon>Nakamurellales</taxon>
        <taxon>Nakamurellaceae</taxon>
        <taxon>Nakamurella</taxon>
    </lineage>
</organism>